<evidence type="ECO:0000256" key="1">
    <source>
        <dbReference type="ARBA" id="ARBA00023125"/>
    </source>
</evidence>
<keyword evidence="1" id="KW-0238">DNA-binding</keyword>
<evidence type="ECO:0000256" key="2">
    <source>
        <dbReference type="SAM" id="Coils"/>
    </source>
</evidence>
<dbReference type="EMBL" id="BAAAZR010000010">
    <property type="protein sequence ID" value="GAA3819139.1"/>
    <property type="molecule type" value="Genomic_DNA"/>
</dbReference>
<dbReference type="Pfam" id="PF13411">
    <property type="entry name" value="MerR_1"/>
    <property type="match status" value="1"/>
</dbReference>
<evidence type="ECO:0000313" key="5">
    <source>
        <dbReference type="Proteomes" id="UP001500888"/>
    </source>
</evidence>
<protein>
    <submittedName>
        <fullName evidence="4">MerR family transcriptional regulator</fullName>
    </submittedName>
</protein>
<dbReference type="RefSeq" id="WP_344943310.1">
    <property type="nucleotide sequence ID" value="NZ_BAAAZR010000010.1"/>
</dbReference>
<keyword evidence="2" id="KW-0175">Coiled coil</keyword>
<feature type="coiled-coil region" evidence="2">
    <location>
        <begin position="86"/>
        <end position="120"/>
    </location>
</feature>
<evidence type="ECO:0000313" key="4">
    <source>
        <dbReference type="EMBL" id="GAA3819139.1"/>
    </source>
</evidence>
<dbReference type="Proteomes" id="UP001500888">
    <property type="component" value="Unassembled WGS sequence"/>
</dbReference>
<evidence type="ECO:0000259" key="3">
    <source>
        <dbReference type="PROSITE" id="PS50937"/>
    </source>
</evidence>
<gene>
    <name evidence="4" type="ORF">GCM10022226_44550</name>
</gene>
<proteinExistence type="predicted"/>
<comment type="caution">
    <text evidence="4">The sequence shown here is derived from an EMBL/GenBank/DDBJ whole genome shotgun (WGS) entry which is preliminary data.</text>
</comment>
<dbReference type="PROSITE" id="PS50937">
    <property type="entry name" value="HTH_MERR_2"/>
    <property type="match status" value="1"/>
</dbReference>
<dbReference type="Gene3D" id="1.10.1660.10">
    <property type="match status" value="1"/>
</dbReference>
<dbReference type="PANTHER" id="PTHR30204">
    <property type="entry name" value="REDOX-CYCLING DRUG-SENSING TRANSCRIPTIONAL ACTIVATOR SOXR"/>
    <property type="match status" value="1"/>
</dbReference>
<dbReference type="PROSITE" id="PS00552">
    <property type="entry name" value="HTH_MERR_1"/>
    <property type="match status" value="1"/>
</dbReference>
<sequence>MDEGIAIAEVARLTGLTAHTLRYYERAGLMLSPPPRGVNGHRSYTQRDLAWVILLSRLRATGMSIAGMRRYAELAGSGVPTVRERLELLLAHREQVAARVEQLREDLTLIDRKIETYRKNIEENHV</sequence>
<reference evidence="5" key="1">
    <citation type="journal article" date="2019" name="Int. J. Syst. Evol. Microbiol.">
        <title>The Global Catalogue of Microorganisms (GCM) 10K type strain sequencing project: providing services to taxonomists for standard genome sequencing and annotation.</title>
        <authorList>
            <consortium name="The Broad Institute Genomics Platform"/>
            <consortium name="The Broad Institute Genome Sequencing Center for Infectious Disease"/>
            <person name="Wu L."/>
            <person name="Ma J."/>
        </authorList>
    </citation>
    <scope>NUCLEOTIDE SEQUENCE [LARGE SCALE GENOMIC DNA]</scope>
    <source>
        <strain evidence="5">JCM 16908</strain>
    </source>
</reference>
<feature type="domain" description="HTH merR-type" evidence="3">
    <location>
        <begin position="4"/>
        <end position="74"/>
    </location>
</feature>
<dbReference type="PANTHER" id="PTHR30204:SF98">
    <property type="entry name" value="HTH-TYPE TRANSCRIPTIONAL REGULATOR ADHR"/>
    <property type="match status" value="1"/>
</dbReference>
<dbReference type="InterPro" id="IPR000551">
    <property type="entry name" value="MerR-type_HTH_dom"/>
</dbReference>
<dbReference type="SUPFAM" id="SSF46955">
    <property type="entry name" value="Putative DNA-binding domain"/>
    <property type="match status" value="1"/>
</dbReference>
<dbReference type="SMART" id="SM00422">
    <property type="entry name" value="HTH_MERR"/>
    <property type="match status" value="1"/>
</dbReference>
<keyword evidence="5" id="KW-1185">Reference proteome</keyword>
<dbReference type="InterPro" id="IPR009061">
    <property type="entry name" value="DNA-bd_dom_put_sf"/>
</dbReference>
<dbReference type="InterPro" id="IPR047057">
    <property type="entry name" value="MerR_fam"/>
</dbReference>
<dbReference type="CDD" id="cd01109">
    <property type="entry name" value="HTH_YyaN"/>
    <property type="match status" value="1"/>
</dbReference>
<organism evidence="4 5">
    <name type="scientific">Sphaerisporangium flaviroseum</name>
    <dbReference type="NCBI Taxonomy" id="509199"/>
    <lineage>
        <taxon>Bacteria</taxon>
        <taxon>Bacillati</taxon>
        <taxon>Actinomycetota</taxon>
        <taxon>Actinomycetes</taxon>
        <taxon>Streptosporangiales</taxon>
        <taxon>Streptosporangiaceae</taxon>
        <taxon>Sphaerisporangium</taxon>
    </lineage>
</organism>
<name>A0ABP7II90_9ACTN</name>
<accession>A0ABP7II90</accession>